<evidence type="ECO:0000313" key="1">
    <source>
        <dbReference type="EMBL" id="RUT32667.1"/>
    </source>
</evidence>
<proteinExistence type="predicted"/>
<organism evidence="1 2">
    <name type="scientific">Arsenicitalea aurantiaca</name>
    <dbReference type="NCBI Taxonomy" id="1783274"/>
    <lineage>
        <taxon>Bacteria</taxon>
        <taxon>Pseudomonadati</taxon>
        <taxon>Pseudomonadota</taxon>
        <taxon>Alphaproteobacteria</taxon>
        <taxon>Hyphomicrobiales</taxon>
        <taxon>Devosiaceae</taxon>
        <taxon>Arsenicitalea</taxon>
    </lineage>
</organism>
<name>A0A433XEX3_9HYPH</name>
<protein>
    <submittedName>
        <fullName evidence="1">Uncharacterized protein</fullName>
    </submittedName>
</protein>
<dbReference type="Proteomes" id="UP000281547">
    <property type="component" value="Unassembled WGS sequence"/>
</dbReference>
<accession>A0A433XEX3</accession>
<comment type="caution">
    <text evidence="1">The sequence shown here is derived from an EMBL/GenBank/DDBJ whole genome shotgun (WGS) entry which is preliminary data.</text>
</comment>
<dbReference type="EMBL" id="RZNJ01000002">
    <property type="protein sequence ID" value="RUT32667.1"/>
    <property type="molecule type" value="Genomic_DNA"/>
</dbReference>
<reference evidence="1 2" key="1">
    <citation type="journal article" date="2016" name="Int. J. Syst. Evol. Microbiol.">
        <title>Arsenicitalea aurantiaca gen. nov., sp. nov., a new member of the family Hyphomicrobiaceae, isolated from high-arsenic sediment.</title>
        <authorList>
            <person name="Mu Y."/>
            <person name="Zhou L."/>
            <person name="Zeng X.C."/>
            <person name="Liu L."/>
            <person name="Pan Y."/>
            <person name="Chen X."/>
            <person name="Wang J."/>
            <person name="Li S."/>
            <person name="Li W.J."/>
            <person name="Wang Y."/>
        </authorList>
    </citation>
    <scope>NUCLEOTIDE SEQUENCE [LARGE SCALE GENOMIC DNA]</scope>
    <source>
        <strain evidence="1 2">42-50</strain>
    </source>
</reference>
<sequence>MAGAVACQGEHGQRLVNIIANSDYSRNTLNGWARAQQVQIVPVRVCGDVKRQVQASVSGQLNQLHGAVAADPLLTASLQRQNMSASDVFAVQQNGSQLLVYVY</sequence>
<keyword evidence="2" id="KW-1185">Reference proteome</keyword>
<gene>
    <name evidence="1" type="ORF">EMQ25_05840</name>
</gene>
<evidence type="ECO:0000313" key="2">
    <source>
        <dbReference type="Proteomes" id="UP000281547"/>
    </source>
</evidence>
<dbReference type="AlphaFoldDB" id="A0A433XEX3"/>